<dbReference type="EMBL" id="CP012333">
    <property type="protein sequence ID" value="AKV02825.1"/>
    <property type="molecule type" value="Genomic_DNA"/>
</dbReference>
<dbReference type="STRING" id="1391654.AKJ09_09488"/>
<name>A0A0K1QBP0_9BACT</name>
<keyword evidence="3" id="KW-1185">Reference proteome</keyword>
<dbReference type="RefSeq" id="WP_146653686.1">
    <property type="nucleotide sequence ID" value="NZ_CP012333.1"/>
</dbReference>
<protein>
    <submittedName>
        <fullName evidence="2">L-sorbosone dehydrogenase</fullName>
    </submittedName>
</protein>
<dbReference type="SUPFAM" id="SSF50952">
    <property type="entry name" value="Soluble quinoprotein glucose dehydrogenase"/>
    <property type="match status" value="1"/>
</dbReference>
<dbReference type="Proteomes" id="UP000064967">
    <property type="component" value="Chromosome"/>
</dbReference>
<organism evidence="2 3">
    <name type="scientific">Labilithrix luteola</name>
    <dbReference type="NCBI Taxonomy" id="1391654"/>
    <lineage>
        <taxon>Bacteria</taxon>
        <taxon>Pseudomonadati</taxon>
        <taxon>Myxococcota</taxon>
        <taxon>Polyangia</taxon>
        <taxon>Polyangiales</taxon>
        <taxon>Labilitrichaceae</taxon>
        <taxon>Labilithrix</taxon>
    </lineage>
</organism>
<evidence type="ECO:0000313" key="2">
    <source>
        <dbReference type="EMBL" id="AKV02825.1"/>
    </source>
</evidence>
<proteinExistence type="predicted"/>
<dbReference type="InterPro" id="IPR011041">
    <property type="entry name" value="Quinoprot_gluc/sorb_DH_b-prop"/>
</dbReference>
<evidence type="ECO:0000313" key="3">
    <source>
        <dbReference type="Proteomes" id="UP000064967"/>
    </source>
</evidence>
<dbReference type="Gene3D" id="2.120.10.30">
    <property type="entry name" value="TolB, C-terminal domain"/>
    <property type="match status" value="1"/>
</dbReference>
<dbReference type="AlphaFoldDB" id="A0A0K1QBP0"/>
<dbReference type="OrthoDB" id="9770043at2"/>
<feature type="domain" description="Pyrroloquinoline quinone-dependent pyranose dehydrogenase beta-propeller" evidence="1">
    <location>
        <begin position="62"/>
        <end position="461"/>
    </location>
</feature>
<dbReference type="KEGG" id="llu:AKJ09_09488"/>
<evidence type="ECO:0000259" key="1">
    <source>
        <dbReference type="Pfam" id="PF22807"/>
    </source>
</evidence>
<dbReference type="Pfam" id="PF22807">
    <property type="entry name" value="TrAA12"/>
    <property type="match status" value="1"/>
</dbReference>
<sequence>MAVVADAARSCTRVVLGLSLVACTKDSAVPFDGPAPTPTSSTARGRAIACGPHGLPPDRHFVADGLCARVVAFDQGQLRGLTFAPNGDLFAVTLDGDVRRYRDVDHDGLFDPKPPETVVWARTNAGGHACVFERNVLYCGTRSTVKRWHWTADVDEGGAGEDVVIGLPDAGADEGHALAVAKGMLYVATSAAPRPLPSSYDLERAVVRRFPLASPTKGRALTWKQGEVVIRGIHNLSAIASDAAGRLVGIDDGAADLLRHGRAVSDEDPGAPLVLVEKDKAYGYPFCMFAGRARGAAQVPPATPLLADVPPPQPGARVTAGSAPRDDAWCQSHVDSPLALFDANSSARSILYPPGTGNFALPSRWRSGAFVALRGAPGHTHAAGHNVVWLPFDERGATILPTITPDGTTYAHEVVFGGGRYGAARDGAWSWQVGDAGDDPVRPTSLALSPIDGALFVASESDRAPRGGVVYRVALLGK</sequence>
<gene>
    <name evidence="2" type="ORF">AKJ09_09488</name>
</gene>
<accession>A0A0K1QBP0</accession>
<reference evidence="2 3" key="1">
    <citation type="submission" date="2015-08" db="EMBL/GenBank/DDBJ databases">
        <authorList>
            <person name="Babu N.S."/>
            <person name="Beckwith C.J."/>
            <person name="Beseler K.G."/>
            <person name="Brison A."/>
            <person name="Carone J.V."/>
            <person name="Caskin T.P."/>
            <person name="Diamond M."/>
            <person name="Durham M.E."/>
            <person name="Foxe J.M."/>
            <person name="Go M."/>
            <person name="Henderson B.A."/>
            <person name="Jones I.B."/>
            <person name="McGettigan J.A."/>
            <person name="Micheletti S.J."/>
            <person name="Nasrallah M.E."/>
            <person name="Ortiz D."/>
            <person name="Piller C.R."/>
            <person name="Privatt S.R."/>
            <person name="Schneider S.L."/>
            <person name="Sharp S."/>
            <person name="Smith T.C."/>
            <person name="Stanton J.D."/>
            <person name="Ullery H.E."/>
            <person name="Wilson R.J."/>
            <person name="Serrano M.G."/>
            <person name="Buck G."/>
            <person name="Lee V."/>
            <person name="Wang Y."/>
            <person name="Carvalho R."/>
            <person name="Voegtly L."/>
            <person name="Shi R."/>
            <person name="Duckworth R."/>
            <person name="Johnson A."/>
            <person name="Loviza R."/>
            <person name="Walstead R."/>
            <person name="Shah Z."/>
            <person name="Kiflezghi M."/>
            <person name="Wade K."/>
            <person name="Ball S.L."/>
            <person name="Bradley K.W."/>
            <person name="Asai D.J."/>
            <person name="Bowman C.A."/>
            <person name="Russell D.A."/>
            <person name="Pope W.H."/>
            <person name="Jacobs-Sera D."/>
            <person name="Hendrix R.W."/>
            <person name="Hatfull G.F."/>
        </authorList>
    </citation>
    <scope>NUCLEOTIDE SEQUENCE [LARGE SCALE GENOMIC DNA]</scope>
    <source>
        <strain evidence="2 3">DSM 27648</strain>
    </source>
</reference>
<dbReference type="InterPro" id="IPR054539">
    <property type="entry name" value="Beta-prop_PDH"/>
</dbReference>
<dbReference type="InterPro" id="IPR011042">
    <property type="entry name" value="6-blade_b-propeller_TolB-like"/>
</dbReference>